<dbReference type="STRING" id="155974.SAMN04487818_101255"/>
<dbReference type="SUPFAM" id="SSF52540">
    <property type="entry name" value="P-loop containing nucleoside triphosphate hydrolases"/>
    <property type="match status" value="1"/>
</dbReference>
<keyword evidence="6" id="KW-1185">Reference proteome</keyword>
<evidence type="ECO:0000313" key="6">
    <source>
        <dbReference type="Proteomes" id="UP000199051"/>
    </source>
</evidence>
<protein>
    <submittedName>
        <fullName evidence="5">ATPase family associated with various cellular activities (AAA)</fullName>
    </submittedName>
</protein>
<dbReference type="EMBL" id="FOGI01000001">
    <property type="protein sequence ID" value="SER00651.1"/>
    <property type="molecule type" value="Genomic_DNA"/>
</dbReference>
<dbReference type="SMART" id="SM00382">
    <property type="entry name" value="AAA"/>
    <property type="match status" value="1"/>
</dbReference>
<comment type="similarity">
    <text evidence="1">Belongs to the AAA ATPase family.</text>
</comment>
<dbReference type="InterPro" id="IPR054472">
    <property type="entry name" value="WHD"/>
</dbReference>
<evidence type="ECO:0000256" key="2">
    <source>
        <dbReference type="ARBA" id="ARBA00022741"/>
    </source>
</evidence>
<evidence type="ECO:0000256" key="3">
    <source>
        <dbReference type="ARBA" id="ARBA00022840"/>
    </source>
</evidence>
<proteinExistence type="inferred from homology"/>
<sequence length="667" mass="71741">MTDTSVVHLFDRLAALEQRIRDAVALRRAGDPNPDDPFRGLYLSEEAIDALFADSRSPFPLPGDLDPSGLSDRLTSLVPLSPLDTELLLIAVAPDIDSRFEQFYGYLNDDVTRRRASVGLALRLCGVPEASAPARARLDADAPLITSGLLVVDDRDRPLLSRSLRVPDRVVAHLLGDTRLDPGITGFASVTTEFDALPGSELLARAFAGGVRSVYLREQPGCGAGETAAAALAEAGFAALTVDTGRLPGDHPEDIARALLREALLRGAGIVIGPIDADGTPLPLSRLSHPAVPTVLHGTAVWDPRWSPMPPVQHDLRPLTAATRTAIWRASLAGRLAPDTDPGEVTAHFVLGPGQIRHAAHAAELAAVASGSAVRAEHLRAGARGQNAAGLQRLARRIEPAVGWEDLVLPEPILMGLRELAARARHRDRVLDEWRMRPGAGRGRGVTGLMAGDSGTGKTMSAEVIAGSLGMDLYTVNLATVVDKYVGETEKNLERIFAEAAGVNGVLLFDEADAIFGKRSEVRDAHDRYANIESAYLLQRMETFEGIALLSTNLRANLDEAFTRRLDVVVDFPVPDERLRRQLWDRCLGTALPRGDDLDLDFLADSFELAGGHIRSAAITAAYLSADAAEPVSMARLVGAVAREYRKLGRLCLEREFGRYHDVAMAG</sequence>
<dbReference type="Pfam" id="PF22977">
    <property type="entry name" value="WHD"/>
    <property type="match status" value="1"/>
</dbReference>
<keyword evidence="2" id="KW-0547">Nucleotide-binding</keyword>
<dbReference type="CDD" id="cd19481">
    <property type="entry name" value="RecA-like_protease"/>
    <property type="match status" value="1"/>
</dbReference>
<accession>A0A1H9KNA8</accession>
<dbReference type="InterPro" id="IPR050221">
    <property type="entry name" value="26S_Proteasome_ATPase"/>
</dbReference>
<evidence type="ECO:0000259" key="4">
    <source>
        <dbReference type="SMART" id="SM00382"/>
    </source>
</evidence>
<dbReference type="Pfam" id="PF00004">
    <property type="entry name" value="AAA"/>
    <property type="match status" value="1"/>
</dbReference>
<feature type="domain" description="AAA+ ATPase" evidence="4">
    <location>
        <begin position="444"/>
        <end position="576"/>
    </location>
</feature>
<dbReference type="PANTHER" id="PTHR23073">
    <property type="entry name" value="26S PROTEASOME REGULATORY SUBUNIT"/>
    <property type="match status" value="1"/>
</dbReference>
<dbReference type="InterPro" id="IPR003593">
    <property type="entry name" value="AAA+_ATPase"/>
</dbReference>
<dbReference type="AlphaFoldDB" id="A0A1H9KNA8"/>
<evidence type="ECO:0000313" key="5">
    <source>
        <dbReference type="EMBL" id="SER00651.1"/>
    </source>
</evidence>
<dbReference type="InterPro" id="IPR003959">
    <property type="entry name" value="ATPase_AAA_core"/>
</dbReference>
<reference evidence="6" key="1">
    <citation type="submission" date="2016-10" db="EMBL/GenBank/DDBJ databases">
        <authorList>
            <person name="Varghese N."/>
            <person name="Submissions S."/>
        </authorList>
    </citation>
    <scope>NUCLEOTIDE SEQUENCE [LARGE SCALE GENOMIC DNA]</scope>
    <source>
        <strain evidence="6">DSM 44260</strain>
    </source>
</reference>
<dbReference type="InterPro" id="IPR027417">
    <property type="entry name" value="P-loop_NTPase"/>
</dbReference>
<dbReference type="Proteomes" id="UP000199051">
    <property type="component" value="Unassembled WGS sequence"/>
</dbReference>
<dbReference type="RefSeq" id="WP_092774519.1">
    <property type="nucleotide sequence ID" value="NZ_FOGI01000001.1"/>
</dbReference>
<organism evidence="5 6">
    <name type="scientific">Actinokineospora terrae</name>
    <dbReference type="NCBI Taxonomy" id="155974"/>
    <lineage>
        <taxon>Bacteria</taxon>
        <taxon>Bacillati</taxon>
        <taxon>Actinomycetota</taxon>
        <taxon>Actinomycetes</taxon>
        <taxon>Pseudonocardiales</taxon>
        <taxon>Pseudonocardiaceae</taxon>
        <taxon>Actinokineospora</taxon>
    </lineage>
</organism>
<dbReference type="Gene3D" id="3.40.50.300">
    <property type="entry name" value="P-loop containing nucleotide triphosphate hydrolases"/>
    <property type="match status" value="1"/>
</dbReference>
<dbReference type="GO" id="GO:0016887">
    <property type="term" value="F:ATP hydrolysis activity"/>
    <property type="evidence" value="ECO:0007669"/>
    <property type="project" value="InterPro"/>
</dbReference>
<evidence type="ECO:0000256" key="1">
    <source>
        <dbReference type="ARBA" id="ARBA00006914"/>
    </source>
</evidence>
<gene>
    <name evidence="5" type="ORF">SAMN04487818_101255</name>
</gene>
<keyword evidence="3" id="KW-0067">ATP-binding</keyword>
<name>A0A1H9KNA8_9PSEU</name>
<dbReference type="GO" id="GO:0005524">
    <property type="term" value="F:ATP binding"/>
    <property type="evidence" value="ECO:0007669"/>
    <property type="project" value="UniProtKB-KW"/>
</dbReference>